<comment type="caution">
    <text evidence="2">The sequence shown here is derived from an EMBL/GenBank/DDBJ whole genome shotgun (WGS) entry which is preliminary data.</text>
</comment>
<dbReference type="InterPro" id="IPR021862">
    <property type="entry name" value="DUF3472"/>
</dbReference>
<dbReference type="AlphaFoldDB" id="A0A0D0F048"/>
<dbReference type="PROSITE" id="PS51257">
    <property type="entry name" value="PROKAR_LIPOPROTEIN"/>
    <property type="match status" value="1"/>
</dbReference>
<dbReference type="Proteomes" id="UP000032049">
    <property type="component" value="Unassembled WGS sequence"/>
</dbReference>
<keyword evidence="3" id="KW-1185">Reference proteome</keyword>
<dbReference type="Pfam" id="PF16871">
    <property type="entry name" value="DUF5077"/>
    <property type="match status" value="1"/>
</dbReference>
<dbReference type="OrthoDB" id="6014523at2"/>
<name>A0A0D0F048_9SPHI</name>
<feature type="domain" description="DUF5077" evidence="1">
    <location>
        <begin position="48"/>
        <end position="165"/>
    </location>
</feature>
<dbReference type="EMBL" id="JXRA01000119">
    <property type="protein sequence ID" value="KIO74998.1"/>
    <property type="molecule type" value="Genomic_DNA"/>
</dbReference>
<accession>A0A0D0F048</accession>
<proteinExistence type="predicted"/>
<reference evidence="2 3" key="1">
    <citation type="submission" date="2015-01" db="EMBL/GenBank/DDBJ databases">
        <title>Draft genome sequence of Pedobacter sp. NL19 isolated from sludge of an effluent treatment pond in an abandoned uranium mine.</title>
        <authorList>
            <person name="Santos T."/>
            <person name="Caetano T."/>
            <person name="Covas C."/>
            <person name="Cruz A."/>
            <person name="Mendo S."/>
        </authorList>
    </citation>
    <scope>NUCLEOTIDE SEQUENCE [LARGE SCALE GENOMIC DNA]</scope>
    <source>
        <strain evidence="2 3">NL19</strain>
    </source>
</reference>
<dbReference type="STRING" id="1503925.TH53_23035"/>
<dbReference type="InterPro" id="IPR031712">
    <property type="entry name" value="DUF5077"/>
</dbReference>
<gene>
    <name evidence="2" type="ORF">TH53_23035</name>
</gene>
<evidence type="ECO:0000313" key="3">
    <source>
        <dbReference type="Proteomes" id="UP000032049"/>
    </source>
</evidence>
<organism evidence="2 3">
    <name type="scientific">Pedobacter lusitanus</name>
    <dbReference type="NCBI Taxonomy" id="1503925"/>
    <lineage>
        <taxon>Bacteria</taxon>
        <taxon>Pseudomonadati</taxon>
        <taxon>Bacteroidota</taxon>
        <taxon>Sphingobacteriia</taxon>
        <taxon>Sphingobacteriales</taxon>
        <taxon>Sphingobacteriaceae</taxon>
        <taxon>Pedobacter</taxon>
    </lineage>
</organism>
<dbReference type="RefSeq" id="WP_041886098.1">
    <property type="nucleotide sequence ID" value="NZ_CP157278.1"/>
</dbReference>
<evidence type="ECO:0000259" key="1">
    <source>
        <dbReference type="Pfam" id="PF16871"/>
    </source>
</evidence>
<dbReference type="Pfam" id="PF11958">
    <property type="entry name" value="DUF3472"/>
    <property type="match status" value="1"/>
</dbReference>
<evidence type="ECO:0000313" key="2">
    <source>
        <dbReference type="EMBL" id="KIO74998.1"/>
    </source>
</evidence>
<sequence>MKTFILSLSFLSLLIGTSCKKSTLTGDDNVKTAKQITDFVATGPKIVIALGGNAWVKTTGSEIINNNGLANWTNANAVTSVYFRTEAPGIITVKLRMKVPGGNSTFKVSTGTQSISTTASNSSFDTVAVGNFNITAKGYVKFDIQGVSKTGSYFGDVSDLIISGQPVTDSVSYVKDNIDSRFYWGRRGPSVHVNYTIPDAIKNNVEWFYNEINVPVGSDPIGSYFMSNGFGEGYFGIQVNSATERRVLFSLWSPFPTDDPATIPDDKKIKLIKKGADVHSGEFGNEGSGGQSYLIYPWVAGKTYAFLTRAQPDAATNKTVYTSYFKPEGGNWMLIASFERPATNTRLKSLYSFLENFNQDMGNIERKANYGNQWAIDTSGNWTEITAMKFTGDDIANRGYRKDVGGGVNGNQFFLRNGGFFSDAVTLKQNFNRPSTGAAHPVIDFSQLP</sequence>
<protein>
    <submittedName>
        <fullName evidence="2">Nematoblast specific protein</fullName>
    </submittedName>
</protein>